<dbReference type="EMBL" id="MIGC01000723">
    <property type="protein sequence ID" value="PHJ24332.1"/>
    <property type="molecule type" value="Genomic_DNA"/>
</dbReference>
<feature type="transmembrane region" description="Helical" evidence="8">
    <location>
        <begin position="21"/>
        <end position="43"/>
    </location>
</feature>
<feature type="compositionally biased region" description="Low complexity" evidence="7">
    <location>
        <begin position="834"/>
        <end position="844"/>
    </location>
</feature>
<keyword evidence="6 8" id="KW-0472">Membrane</keyword>
<feature type="region of interest" description="Disordered" evidence="7">
    <location>
        <begin position="524"/>
        <end position="629"/>
    </location>
</feature>
<feature type="compositionally biased region" description="Basic and acidic residues" evidence="7">
    <location>
        <begin position="789"/>
        <end position="806"/>
    </location>
</feature>
<evidence type="ECO:0000256" key="8">
    <source>
        <dbReference type="SAM" id="Phobius"/>
    </source>
</evidence>
<dbReference type="OrthoDB" id="330583at2759"/>
<evidence type="ECO:0000256" key="3">
    <source>
        <dbReference type="ARBA" id="ARBA00022692"/>
    </source>
</evidence>
<dbReference type="PANTHER" id="PTHR33281:SF20">
    <property type="match status" value="1"/>
</dbReference>
<keyword evidence="4 8" id="KW-1133">Transmembrane helix</keyword>
<evidence type="ECO:0000256" key="1">
    <source>
        <dbReference type="ARBA" id="ARBA00004141"/>
    </source>
</evidence>
<dbReference type="GO" id="GO:0016020">
    <property type="term" value="C:membrane"/>
    <property type="evidence" value="ECO:0007669"/>
    <property type="project" value="UniProtKB-SubCell"/>
</dbReference>
<evidence type="ECO:0000313" key="10">
    <source>
        <dbReference type="Proteomes" id="UP000221165"/>
    </source>
</evidence>
<keyword evidence="10" id="KW-1185">Reference proteome</keyword>
<feature type="compositionally biased region" description="Polar residues" evidence="7">
    <location>
        <begin position="524"/>
        <end position="533"/>
    </location>
</feature>
<dbReference type="GeneID" id="94425217"/>
<evidence type="ECO:0000256" key="5">
    <source>
        <dbReference type="ARBA" id="ARBA00023065"/>
    </source>
</evidence>
<evidence type="ECO:0000256" key="6">
    <source>
        <dbReference type="ARBA" id="ARBA00023136"/>
    </source>
</evidence>
<feature type="compositionally biased region" description="Low complexity" evidence="7">
    <location>
        <begin position="592"/>
        <end position="603"/>
    </location>
</feature>
<accession>A0A2C6LB62</accession>
<evidence type="ECO:0000256" key="2">
    <source>
        <dbReference type="ARBA" id="ARBA00022448"/>
    </source>
</evidence>
<feature type="transmembrane region" description="Helical" evidence="8">
    <location>
        <begin position="55"/>
        <end position="74"/>
    </location>
</feature>
<evidence type="ECO:0000313" key="9">
    <source>
        <dbReference type="EMBL" id="PHJ24332.1"/>
    </source>
</evidence>
<dbReference type="GO" id="GO:0005254">
    <property type="term" value="F:chloride channel activity"/>
    <property type="evidence" value="ECO:0007669"/>
    <property type="project" value="InterPro"/>
</dbReference>
<dbReference type="VEuPathDB" id="ToxoDB:CSUI_001803"/>
<keyword evidence="2" id="KW-0813">Transport</keyword>
<proteinExistence type="predicted"/>
<comment type="caution">
    <text evidence="9">The sequence shown here is derived from an EMBL/GenBank/DDBJ whole genome shotgun (WGS) entry which is preliminary data.</text>
</comment>
<protein>
    <submittedName>
        <fullName evidence="9">Bestrophin</fullName>
    </submittedName>
</protein>
<evidence type="ECO:0000256" key="4">
    <source>
        <dbReference type="ARBA" id="ARBA00022989"/>
    </source>
</evidence>
<keyword evidence="3 8" id="KW-0812">Transmembrane</keyword>
<evidence type="ECO:0000256" key="7">
    <source>
        <dbReference type="SAM" id="MobiDB-lite"/>
    </source>
</evidence>
<gene>
    <name evidence="9" type="ORF">CSUI_001803</name>
</gene>
<feature type="compositionally biased region" description="Basic and acidic residues" evidence="7">
    <location>
        <begin position="881"/>
        <end position="890"/>
    </location>
</feature>
<dbReference type="Proteomes" id="UP000221165">
    <property type="component" value="Unassembled WGS sequence"/>
</dbReference>
<organism evidence="9 10">
    <name type="scientific">Cystoisospora suis</name>
    <dbReference type="NCBI Taxonomy" id="483139"/>
    <lineage>
        <taxon>Eukaryota</taxon>
        <taxon>Sar</taxon>
        <taxon>Alveolata</taxon>
        <taxon>Apicomplexa</taxon>
        <taxon>Conoidasida</taxon>
        <taxon>Coccidia</taxon>
        <taxon>Eucoccidiorida</taxon>
        <taxon>Eimeriorina</taxon>
        <taxon>Sarcocystidae</taxon>
        <taxon>Cystoisospora</taxon>
    </lineage>
</organism>
<dbReference type="RefSeq" id="XP_067926005.1">
    <property type="nucleotide sequence ID" value="XM_068062006.1"/>
</dbReference>
<dbReference type="PANTHER" id="PTHR33281">
    <property type="entry name" value="UPF0187 PROTEIN YNEE"/>
    <property type="match status" value="1"/>
</dbReference>
<sequence length="954" mass="102725">MIHYRQDPWLGFCILLQPHGSVLLCAVPRALIAGLLTWALMAYGVNKREAGGDVMWSPTVFNFFLSLAALVLAFHTNQAYQRFWEARSQDPLLVPSWTSTPGNVGPVFSYRQVQTMASWWADAASSFVVFDEMVGVPTGEFAKGAEWRAKILHLLSLLHAVSIQYLLHNDAERTQLEVLGGMDAFQAKLLSLTDDQTYLVMHWVVQEMMRRIFIEKGLAVPPPFVSRIQQQLSNGMLAFNSACKIEDTPFPFPYVQLVQLMDWVMTIACPVVIASWMIQMPFAIVISVVSVGSFHATFAAACAMESPFGRHSNDLPLVELHRDFVNRLKSIVDTHVAACLNNMILKIEVPDQLDMEGFKDKNRNSRLARLKNRLHRFGGNSAQRSATLLQHPVPTHMKGKPVNPHRAGRGSANRRMSSLAHRTGPLSHIHRLPLHPKFFRRNLQRHNDSGRPHRRLHHEEWEKDWGDTVSDDLDERGSIPASMAPHQQAQGQGWYGCASETDSVRSVAGSAVPLVSRHGSIQNDVSGICSESSPRGPVVQRDKETSVVPGAGGAPSPTVVGAGADGSGTVQGTETPRFPREAADGNAGDGTGTTAAALDSGDGSSDDGRGGTVSAGQQKSRPSVNGGVERKSLEMLCELGPLSRGLSRRLDGRSSTRRMSILKSFSGILRHGSRSGSARDRDLGMEIVVAQASGEKSSVTGGWPAEARIPGKEKHSAGQTDDGFLLFHSLQQRRESDACSSRRPSEAVSGHLLVPSSPVAVSHKGASGAAAAKVGAPETGASGAAQAEKPSRTKSVAERGGTEEAHRARRTLLAFDPHTSPAAMMEEEAVRDLAASAAASQASGSPPPGEVSVGVTDDEGGFGLSDAPPHLESQTVPPSELSRRLSRPDEWTATVESPALDARSSRRPTCISSEEPLPVSGVRRIGGPSHGLSPADLAHKVFASKPSKEREAAE</sequence>
<keyword evidence="5" id="KW-0406">Ion transport</keyword>
<feature type="region of interest" description="Disordered" evidence="7">
    <location>
        <begin position="771"/>
        <end position="954"/>
    </location>
</feature>
<feature type="compositionally biased region" description="Polar residues" evidence="7">
    <location>
        <begin position="614"/>
        <end position="623"/>
    </location>
</feature>
<name>A0A2C6LB62_9APIC</name>
<dbReference type="InterPro" id="IPR044669">
    <property type="entry name" value="YneE/VCCN1/2-like"/>
</dbReference>
<comment type="subcellular location">
    <subcellularLocation>
        <location evidence="1">Membrane</location>
        <topology evidence="1">Multi-pass membrane protein</topology>
    </subcellularLocation>
</comment>
<dbReference type="AlphaFoldDB" id="A0A2C6LB62"/>
<dbReference type="Pfam" id="PF25539">
    <property type="entry name" value="Bestrophin_2"/>
    <property type="match status" value="1"/>
</dbReference>
<reference evidence="9 10" key="1">
    <citation type="journal article" date="2017" name="Int. J. Parasitol.">
        <title>The genome of the protozoan parasite Cystoisospora suis and a reverse vaccinology approach to identify vaccine candidates.</title>
        <authorList>
            <person name="Palmieri N."/>
            <person name="Shrestha A."/>
            <person name="Ruttkowski B."/>
            <person name="Beck T."/>
            <person name="Vogl C."/>
            <person name="Tomley F."/>
            <person name="Blake D.P."/>
            <person name="Joachim A."/>
        </authorList>
    </citation>
    <scope>NUCLEOTIDE SEQUENCE [LARGE SCALE GENOMIC DNA]</scope>
    <source>
        <strain evidence="9 10">Wien I</strain>
    </source>
</reference>